<gene>
    <name evidence="2" type="ORF">SAMN04488000_104276</name>
</gene>
<keyword evidence="3" id="KW-1185">Reference proteome</keyword>
<dbReference type="SMART" id="SM00530">
    <property type="entry name" value="HTH_XRE"/>
    <property type="match status" value="1"/>
</dbReference>
<dbReference type="Pfam" id="PF13560">
    <property type="entry name" value="HTH_31"/>
    <property type="match status" value="1"/>
</dbReference>
<dbReference type="AlphaFoldDB" id="A0A1H9IPN0"/>
<dbReference type="Pfam" id="PF19054">
    <property type="entry name" value="DUF5753"/>
    <property type="match status" value="1"/>
</dbReference>
<dbReference type="Proteomes" id="UP000199503">
    <property type="component" value="Unassembled WGS sequence"/>
</dbReference>
<evidence type="ECO:0000259" key="1">
    <source>
        <dbReference type="SMART" id="SM00530"/>
    </source>
</evidence>
<dbReference type="InterPro" id="IPR043917">
    <property type="entry name" value="DUF5753"/>
</dbReference>
<dbReference type="RefSeq" id="WP_089915728.1">
    <property type="nucleotide sequence ID" value="NZ_FOFV01000004.1"/>
</dbReference>
<dbReference type="InterPro" id="IPR001387">
    <property type="entry name" value="Cro/C1-type_HTH"/>
</dbReference>
<feature type="domain" description="HTH cro/C1-type" evidence="1">
    <location>
        <begin position="17"/>
        <end position="72"/>
    </location>
</feature>
<dbReference type="GO" id="GO:0003677">
    <property type="term" value="F:DNA binding"/>
    <property type="evidence" value="ECO:0007669"/>
    <property type="project" value="InterPro"/>
</dbReference>
<protein>
    <submittedName>
        <fullName evidence="2">Helix-turn-helix domain-containing protein</fullName>
    </submittedName>
</protein>
<sequence>MPSPASPVVAGWELALRLREQRERKKIEVSAITSALGFTRNYWSAVENERKILSEENLVAALDLLEFDEDERPELLDLRLAAKERGWWTQYGTLLDGDLQRLIGLEAGAERIRYYESLLIPGMLQTEEYTRGIMEPDGTIRPVDVDQRVEVRVRRQERLTGEAPLRVVAVMSEAALRQQIGGPAVLRRQLEHLVRSIEGNRAGLEVRIIPFTAKACGLFGAATIHLLDFPGDRLPTVMFQETVTTRDITFDAVRVAEISNTYESALERTLSPQKSLEKIQQCIEELD</sequence>
<name>A0A1H9IPN0_9PSEU</name>
<evidence type="ECO:0000313" key="3">
    <source>
        <dbReference type="Proteomes" id="UP000199503"/>
    </source>
</evidence>
<dbReference type="CDD" id="cd00093">
    <property type="entry name" value="HTH_XRE"/>
    <property type="match status" value="1"/>
</dbReference>
<proteinExistence type="predicted"/>
<dbReference type="STRING" id="65499.SAMN04488000_104276"/>
<evidence type="ECO:0000313" key="2">
    <source>
        <dbReference type="EMBL" id="SEQ76469.1"/>
    </source>
</evidence>
<dbReference type="EMBL" id="FOFV01000004">
    <property type="protein sequence ID" value="SEQ76469.1"/>
    <property type="molecule type" value="Genomic_DNA"/>
</dbReference>
<accession>A0A1H9IPN0</accession>
<organism evidence="2 3">
    <name type="scientific">Lentzea albida</name>
    <dbReference type="NCBI Taxonomy" id="65499"/>
    <lineage>
        <taxon>Bacteria</taxon>
        <taxon>Bacillati</taxon>
        <taxon>Actinomycetota</taxon>
        <taxon>Actinomycetes</taxon>
        <taxon>Pseudonocardiales</taxon>
        <taxon>Pseudonocardiaceae</taxon>
        <taxon>Lentzea</taxon>
    </lineage>
</organism>
<dbReference type="OrthoDB" id="4285266at2"/>
<dbReference type="Gene3D" id="1.10.260.40">
    <property type="entry name" value="lambda repressor-like DNA-binding domains"/>
    <property type="match status" value="1"/>
</dbReference>
<reference evidence="3" key="1">
    <citation type="submission" date="2016-10" db="EMBL/GenBank/DDBJ databases">
        <authorList>
            <person name="Varghese N."/>
            <person name="Submissions S."/>
        </authorList>
    </citation>
    <scope>NUCLEOTIDE SEQUENCE [LARGE SCALE GENOMIC DNA]</scope>
    <source>
        <strain evidence="3">DSM 44437</strain>
    </source>
</reference>
<dbReference type="SUPFAM" id="SSF47413">
    <property type="entry name" value="lambda repressor-like DNA-binding domains"/>
    <property type="match status" value="1"/>
</dbReference>
<dbReference type="InterPro" id="IPR010982">
    <property type="entry name" value="Lambda_DNA-bd_dom_sf"/>
</dbReference>